<organism evidence="1 2">
    <name type="scientific">Capsicum baccatum</name>
    <name type="common">Peruvian pepper</name>
    <dbReference type="NCBI Taxonomy" id="33114"/>
    <lineage>
        <taxon>Eukaryota</taxon>
        <taxon>Viridiplantae</taxon>
        <taxon>Streptophyta</taxon>
        <taxon>Embryophyta</taxon>
        <taxon>Tracheophyta</taxon>
        <taxon>Spermatophyta</taxon>
        <taxon>Magnoliopsida</taxon>
        <taxon>eudicotyledons</taxon>
        <taxon>Gunneridae</taxon>
        <taxon>Pentapetalae</taxon>
        <taxon>asterids</taxon>
        <taxon>lamiids</taxon>
        <taxon>Solanales</taxon>
        <taxon>Solanaceae</taxon>
        <taxon>Solanoideae</taxon>
        <taxon>Capsiceae</taxon>
        <taxon>Capsicum</taxon>
    </lineage>
</organism>
<reference evidence="1 2" key="1">
    <citation type="journal article" date="2017" name="Genome Biol.">
        <title>New reference genome sequences of hot pepper reveal the massive evolution of plant disease-resistance genes by retroduplication.</title>
        <authorList>
            <person name="Kim S."/>
            <person name="Park J."/>
            <person name="Yeom S.I."/>
            <person name="Kim Y.M."/>
            <person name="Seo E."/>
            <person name="Kim K.T."/>
            <person name="Kim M.S."/>
            <person name="Lee J.M."/>
            <person name="Cheong K."/>
            <person name="Shin H.S."/>
            <person name="Kim S.B."/>
            <person name="Han K."/>
            <person name="Lee J."/>
            <person name="Park M."/>
            <person name="Lee H.A."/>
            <person name="Lee H.Y."/>
            <person name="Lee Y."/>
            <person name="Oh S."/>
            <person name="Lee J.H."/>
            <person name="Choi E."/>
            <person name="Choi E."/>
            <person name="Lee S.E."/>
            <person name="Jeon J."/>
            <person name="Kim H."/>
            <person name="Choi G."/>
            <person name="Song H."/>
            <person name="Lee J."/>
            <person name="Lee S.C."/>
            <person name="Kwon J.K."/>
            <person name="Lee H.Y."/>
            <person name="Koo N."/>
            <person name="Hong Y."/>
            <person name="Kim R.W."/>
            <person name="Kang W.H."/>
            <person name="Huh J.H."/>
            <person name="Kang B.C."/>
            <person name="Yang T.J."/>
            <person name="Lee Y.H."/>
            <person name="Bennetzen J.L."/>
            <person name="Choi D."/>
        </authorList>
    </citation>
    <scope>NUCLEOTIDE SEQUENCE [LARGE SCALE GENOMIC DNA]</scope>
    <source>
        <strain evidence="2">cv. PBC81</strain>
    </source>
</reference>
<proteinExistence type="predicted"/>
<keyword evidence="2" id="KW-1185">Reference proteome</keyword>
<accession>A0A2G2VSJ7</accession>
<reference evidence="2" key="2">
    <citation type="journal article" date="2017" name="J. Anim. Genet.">
        <title>Multiple reference genome sequences of hot pepper reveal the massive evolution of plant disease resistance genes by retroduplication.</title>
        <authorList>
            <person name="Kim S."/>
            <person name="Park J."/>
            <person name="Yeom S.-I."/>
            <person name="Kim Y.-M."/>
            <person name="Seo E."/>
            <person name="Kim K.-T."/>
            <person name="Kim M.-S."/>
            <person name="Lee J.M."/>
            <person name="Cheong K."/>
            <person name="Shin H.-S."/>
            <person name="Kim S.-B."/>
            <person name="Han K."/>
            <person name="Lee J."/>
            <person name="Park M."/>
            <person name="Lee H.-A."/>
            <person name="Lee H.-Y."/>
            <person name="Lee Y."/>
            <person name="Oh S."/>
            <person name="Lee J.H."/>
            <person name="Choi E."/>
            <person name="Choi E."/>
            <person name="Lee S.E."/>
            <person name="Jeon J."/>
            <person name="Kim H."/>
            <person name="Choi G."/>
            <person name="Song H."/>
            <person name="Lee J."/>
            <person name="Lee S.-C."/>
            <person name="Kwon J.-K."/>
            <person name="Lee H.-Y."/>
            <person name="Koo N."/>
            <person name="Hong Y."/>
            <person name="Kim R.W."/>
            <person name="Kang W.-H."/>
            <person name="Huh J.H."/>
            <person name="Kang B.-C."/>
            <person name="Yang T.-J."/>
            <person name="Lee Y.-H."/>
            <person name="Bennetzen J.L."/>
            <person name="Choi D."/>
        </authorList>
    </citation>
    <scope>NUCLEOTIDE SEQUENCE [LARGE SCALE GENOMIC DNA]</scope>
    <source>
        <strain evidence="2">cv. PBC81</strain>
    </source>
</reference>
<dbReference type="STRING" id="33114.A0A2G2VSJ7"/>
<evidence type="ECO:0000313" key="2">
    <source>
        <dbReference type="Proteomes" id="UP000224567"/>
    </source>
</evidence>
<dbReference type="EMBL" id="MLFT02000010">
    <property type="protein sequence ID" value="PHT35942.1"/>
    <property type="molecule type" value="Genomic_DNA"/>
</dbReference>
<comment type="caution">
    <text evidence="1">The sequence shown here is derived from an EMBL/GenBank/DDBJ whole genome shotgun (WGS) entry which is preliminary data.</text>
</comment>
<name>A0A2G2VSJ7_CAPBA</name>
<evidence type="ECO:0000313" key="1">
    <source>
        <dbReference type="EMBL" id="PHT35942.1"/>
    </source>
</evidence>
<dbReference type="Proteomes" id="UP000224567">
    <property type="component" value="Unassembled WGS sequence"/>
</dbReference>
<protein>
    <submittedName>
        <fullName evidence="1">Uncharacterized protein</fullName>
    </submittedName>
</protein>
<sequence length="218" mass="24303">MVYLWQVPWSLVVKQLPSSFLSSRRSLLGLLVHVFSFLQSNVQVFLNHQFPNGQIVLIRNNSFHSTYEKSIKILQNQNLKYSQINTSHPPEPVDTDLMKPVYIPIGSNKVDGKCLVKNISLKGPSPDDVSIYVLNVKPSSFVLSPAGRWAENPNDLGIVSSPFIVHRPSQNTLASFPPDSNEIKCLWDASLSTSSNINPHSSTDSYGVGTVMHLHEHI</sequence>
<gene>
    <name evidence="1" type="ORF">CQW23_23642</name>
</gene>
<dbReference type="OrthoDB" id="1875064at2759"/>
<dbReference type="AlphaFoldDB" id="A0A2G2VSJ7"/>